<keyword evidence="4" id="KW-0547">Nucleotide-binding</keyword>
<gene>
    <name evidence="11" type="ORF">OEZ85_013672</name>
</gene>
<feature type="region of interest" description="Disordered" evidence="8">
    <location>
        <begin position="1"/>
        <end position="20"/>
    </location>
</feature>
<evidence type="ECO:0000256" key="3">
    <source>
        <dbReference type="ARBA" id="ARBA00022692"/>
    </source>
</evidence>
<dbReference type="SUPFAM" id="SSF52540">
    <property type="entry name" value="P-loop containing nucleoside triphosphate hydrolases"/>
    <property type="match status" value="1"/>
</dbReference>
<feature type="transmembrane region" description="Helical" evidence="9">
    <location>
        <begin position="524"/>
        <end position="543"/>
    </location>
</feature>
<feature type="domain" description="ABC transporter" evidence="10">
    <location>
        <begin position="675"/>
        <end position="922"/>
    </location>
</feature>
<dbReference type="InterPro" id="IPR003439">
    <property type="entry name" value="ABC_transporter-like_ATP-bd"/>
</dbReference>
<dbReference type="InterPro" id="IPR026082">
    <property type="entry name" value="ABCA"/>
</dbReference>
<proteinExistence type="inferred from homology"/>
<dbReference type="EMBL" id="CP126224">
    <property type="protein sequence ID" value="WIA24058.1"/>
    <property type="molecule type" value="Genomic_DNA"/>
</dbReference>
<evidence type="ECO:0000256" key="1">
    <source>
        <dbReference type="ARBA" id="ARBA00004141"/>
    </source>
</evidence>
<dbReference type="InterPro" id="IPR003593">
    <property type="entry name" value="AAA+_ATPase"/>
</dbReference>
<evidence type="ECO:0000313" key="12">
    <source>
        <dbReference type="Proteomes" id="UP001244341"/>
    </source>
</evidence>
<comment type="similarity">
    <text evidence="2">Belongs to the ABC transporter superfamily. ABCA family. CPR flippase (TC 3.A.1.211) subfamily.</text>
</comment>
<evidence type="ECO:0000259" key="10">
    <source>
        <dbReference type="PROSITE" id="PS50893"/>
    </source>
</evidence>
<evidence type="ECO:0000256" key="8">
    <source>
        <dbReference type="SAM" id="MobiDB-lite"/>
    </source>
</evidence>
<reference evidence="11 12" key="1">
    <citation type="submission" date="2023-05" db="EMBL/GenBank/DDBJ databases">
        <title>A 100% complete, gapless, phased diploid assembly of the Scenedesmus obliquus UTEX 3031 genome.</title>
        <authorList>
            <person name="Biondi T.C."/>
            <person name="Hanschen E.R."/>
            <person name="Kwon T."/>
            <person name="Eng W."/>
            <person name="Kruse C.P.S."/>
            <person name="Koehler S.I."/>
            <person name="Kunde Y."/>
            <person name="Gleasner C.D."/>
            <person name="You Mak K.T."/>
            <person name="Polle J."/>
            <person name="Hovde B.T."/>
            <person name="Starkenburg S.R."/>
        </authorList>
    </citation>
    <scope>NUCLEOTIDE SEQUENCE [LARGE SCALE GENOMIC DNA]</scope>
    <source>
        <strain evidence="11 12">DOE0152z</strain>
    </source>
</reference>
<accession>A0ABY8UR30</accession>
<dbReference type="Proteomes" id="UP001244341">
    <property type="component" value="Chromosome 17b"/>
</dbReference>
<feature type="transmembrane region" description="Helical" evidence="9">
    <location>
        <begin position="334"/>
        <end position="360"/>
    </location>
</feature>
<dbReference type="PROSITE" id="PS50893">
    <property type="entry name" value="ABC_TRANSPORTER_2"/>
    <property type="match status" value="1"/>
</dbReference>
<keyword evidence="3 9" id="KW-0812">Transmembrane</keyword>
<evidence type="ECO:0000256" key="7">
    <source>
        <dbReference type="ARBA" id="ARBA00023136"/>
    </source>
</evidence>
<dbReference type="Pfam" id="PF00005">
    <property type="entry name" value="ABC_tran"/>
    <property type="match status" value="1"/>
</dbReference>
<name>A0ABY8UR30_TETOB</name>
<dbReference type="InterPro" id="IPR017871">
    <property type="entry name" value="ABC_transporter-like_CS"/>
</dbReference>
<dbReference type="CDD" id="cd03263">
    <property type="entry name" value="ABC_subfamily_A"/>
    <property type="match status" value="1"/>
</dbReference>
<evidence type="ECO:0000256" key="2">
    <source>
        <dbReference type="ARBA" id="ARBA00008526"/>
    </source>
</evidence>
<comment type="subcellular location">
    <subcellularLocation>
        <location evidence="1">Membrane</location>
        <topology evidence="1">Multi-pass membrane protein</topology>
    </subcellularLocation>
</comment>
<dbReference type="PANTHER" id="PTHR19229:SF154">
    <property type="entry name" value="ABC TRANSPORTER A FAMILY MEMBER 3-RELATED"/>
    <property type="match status" value="1"/>
</dbReference>
<keyword evidence="5" id="KW-0067">ATP-binding</keyword>
<dbReference type="Pfam" id="PF12698">
    <property type="entry name" value="ABC2_membrane_3"/>
    <property type="match status" value="1"/>
</dbReference>
<organism evidence="11 12">
    <name type="scientific">Tetradesmus obliquus</name>
    <name type="common">Green alga</name>
    <name type="synonym">Acutodesmus obliquus</name>
    <dbReference type="NCBI Taxonomy" id="3088"/>
    <lineage>
        <taxon>Eukaryota</taxon>
        <taxon>Viridiplantae</taxon>
        <taxon>Chlorophyta</taxon>
        <taxon>core chlorophytes</taxon>
        <taxon>Chlorophyceae</taxon>
        <taxon>CS clade</taxon>
        <taxon>Sphaeropleales</taxon>
        <taxon>Scenedesmaceae</taxon>
        <taxon>Tetradesmus</taxon>
    </lineage>
</organism>
<feature type="transmembrane region" description="Helical" evidence="9">
    <location>
        <begin position="420"/>
        <end position="441"/>
    </location>
</feature>
<dbReference type="PANTHER" id="PTHR19229">
    <property type="entry name" value="ATP-BINDING CASSETTE TRANSPORTER SUBFAMILY A ABCA"/>
    <property type="match status" value="1"/>
</dbReference>
<evidence type="ECO:0000256" key="5">
    <source>
        <dbReference type="ARBA" id="ARBA00022840"/>
    </source>
</evidence>
<evidence type="ECO:0000256" key="9">
    <source>
        <dbReference type="SAM" id="Phobius"/>
    </source>
</evidence>
<evidence type="ECO:0000256" key="4">
    <source>
        <dbReference type="ARBA" id="ARBA00022741"/>
    </source>
</evidence>
<keyword evidence="7 9" id="KW-0472">Membrane</keyword>
<evidence type="ECO:0000256" key="6">
    <source>
        <dbReference type="ARBA" id="ARBA00022989"/>
    </source>
</evidence>
<feature type="transmembrane region" description="Helical" evidence="9">
    <location>
        <begin position="380"/>
        <end position="400"/>
    </location>
</feature>
<feature type="compositionally biased region" description="Polar residues" evidence="8">
    <location>
        <begin position="1"/>
        <end position="17"/>
    </location>
</feature>
<feature type="transmembrane region" description="Helical" evidence="9">
    <location>
        <begin position="448"/>
        <end position="467"/>
    </location>
</feature>
<dbReference type="Pfam" id="PF24526">
    <property type="entry name" value="ABCA12_C"/>
    <property type="match status" value="1"/>
</dbReference>
<keyword evidence="6 9" id="KW-1133">Transmembrane helix</keyword>
<dbReference type="InterPro" id="IPR013525">
    <property type="entry name" value="ABC2_TM"/>
</dbReference>
<feature type="region of interest" description="Disordered" evidence="8">
    <location>
        <begin position="603"/>
        <end position="634"/>
    </location>
</feature>
<protein>
    <recommendedName>
        <fullName evidence="10">ABC transporter domain-containing protein</fullName>
    </recommendedName>
</protein>
<feature type="compositionally biased region" description="Low complexity" evidence="8">
    <location>
        <begin position="607"/>
        <end position="619"/>
    </location>
</feature>
<evidence type="ECO:0000313" key="11">
    <source>
        <dbReference type="EMBL" id="WIA24058.1"/>
    </source>
</evidence>
<sequence length="1051" mass="112165">MTQLVATVSQTPPTSQRAAPYRPKTALLVTGQNPALTKILSQNLILKPRVALDDLLATSTYQQGFADDVGSRAKASVAGELLSLLGFSRLGTSSRIAVTVYLETAFAGADPSLYALWPDGSCAAMGLQGRANTSLGTMLDAMINASNTADGAATLRALLAVNAGDLLSGGGSSSTSQGSSMQGVAGPGGIRVNCTDVITSPQPNTLALQTTLYCGYAQARCNGTTATNAYTAAFDWADSSIVSYAVSNKSQLPKPQGASQGLMRNGVLRFSPDIYYNDTYGLPGQAPVVYQRIPAVMNMAIDSWIKAAFGPEFSAELLGVMETPKAANKVQIDFGALLGPLLFTWVIQLLLPVMLVQLVYEKEQGLRSMMAMHGLGSRAYWLVMYGWFLLLYAVYMGLFVGVGSAMGLSMLTRNSYVVQVVLYFLFGNNMIAAAFLLSCFFSSAATAAAAAYLLVFGSGLVGSLLISQLATSGAWYTLLLQLVPSFALYRGLWEMGEYAFLAVYRNSYGLSLTSLSDAGNEMTVVWVILAVEWAVFMAAAWYAEQVLATGISGSKRHACFCFKDLLKCLRPQRRRQQRLHELQEQEDASGEAEVLPLAALGNGTAAQQDKQQQSQQQLDTHQEQPDSVCIPIPPAASTDAKSIPVKAAAAAEEPPDVAAERARVQQLPSYEGHPIVVKQLQKTYPAQDGQPPKVAVSSLDLAIRQGECFGLLGPNGAGKSTSIHMMVGLLQPSGGTALLGGYDVTDELNNIYNIMGVCPQDDRLWESLTGKEHLEFYGRLKGLKGQELDAAVEASLRAVNLWSSSSSSSSSKRPAQQLQQVRTYSGGMKRRLSVAISFVGDPRVVFLDEPSTGLDPASRRSLWDVVTRSKAGRGVLLTTHSMEEAQVLCDRLGIFVGGRLVCIGTPQDITSRYGGFLVFTITVPPGQVDAARHFVLQQLTPHARLTYSVGGTLKYELPTAEVTLSRVFTAMADLQAAEDDAAANDSNTAPAAAAACDVRSTGSYSGFDAPTSTQQQQQQQGVRVLDWGVAHATLEEVFIKLAKAVGAKAGE</sequence>
<dbReference type="SMART" id="SM00382">
    <property type="entry name" value="AAA"/>
    <property type="match status" value="1"/>
</dbReference>
<dbReference type="InterPro" id="IPR027417">
    <property type="entry name" value="P-loop_NTPase"/>
</dbReference>
<dbReference type="PROSITE" id="PS00211">
    <property type="entry name" value="ABC_TRANSPORTER_1"/>
    <property type="match status" value="1"/>
</dbReference>
<dbReference type="Gene3D" id="3.40.50.300">
    <property type="entry name" value="P-loop containing nucleotide triphosphate hydrolases"/>
    <property type="match status" value="1"/>
</dbReference>
<keyword evidence="12" id="KW-1185">Reference proteome</keyword>